<reference evidence="3" key="1">
    <citation type="journal article" date="2019" name="Int. J. Syst. Evol. Microbiol.">
        <title>The Global Catalogue of Microorganisms (GCM) 10K type strain sequencing project: providing services to taxonomists for standard genome sequencing and annotation.</title>
        <authorList>
            <consortium name="The Broad Institute Genomics Platform"/>
            <consortium name="The Broad Institute Genome Sequencing Center for Infectious Disease"/>
            <person name="Wu L."/>
            <person name="Ma J."/>
        </authorList>
    </citation>
    <scope>NUCLEOTIDE SEQUENCE [LARGE SCALE GENOMIC DNA]</scope>
    <source>
        <strain evidence="3">ZS-35-S2</strain>
    </source>
</reference>
<comment type="caution">
    <text evidence="2">The sequence shown here is derived from an EMBL/GenBank/DDBJ whole genome shotgun (WGS) entry which is preliminary data.</text>
</comment>
<keyword evidence="3" id="KW-1185">Reference proteome</keyword>
<keyword evidence="1" id="KW-1133">Transmembrane helix</keyword>
<evidence type="ECO:0000256" key="1">
    <source>
        <dbReference type="SAM" id="Phobius"/>
    </source>
</evidence>
<organism evidence="2 3">
    <name type="scientific">Aureimonas populi</name>
    <dbReference type="NCBI Taxonomy" id="1701758"/>
    <lineage>
        <taxon>Bacteria</taxon>
        <taxon>Pseudomonadati</taxon>
        <taxon>Pseudomonadota</taxon>
        <taxon>Alphaproteobacteria</taxon>
        <taxon>Hyphomicrobiales</taxon>
        <taxon>Aurantimonadaceae</taxon>
        <taxon>Aureimonas</taxon>
    </lineage>
</organism>
<feature type="transmembrane region" description="Helical" evidence="1">
    <location>
        <begin position="43"/>
        <end position="60"/>
    </location>
</feature>
<proteinExistence type="predicted"/>
<feature type="transmembrane region" description="Helical" evidence="1">
    <location>
        <begin position="67"/>
        <end position="84"/>
    </location>
</feature>
<dbReference type="Proteomes" id="UP001597371">
    <property type="component" value="Unassembled WGS sequence"/>
</dbReference>
<feature type="transmembrane region" description="Helical" evidence="1">
    <location>
        <begin position="174"/>
        <end position="194"/>
    </location>
</feature>
<protein>
    <recommendedName>
        <fullName evidence="4">Sodium:proton antiporter</fullName>
    </recommendedName>
</protein>
<evidence type="ECO:0000313" key="2">
    <source>
        <dbReference type="EMBL" id="MFD2238533.1"/>
    </source>
</evidence>
<dbReference type="EMBL" id="JBHUIJ010000019">
    <property type="protein sequence ID" value="MFD2238533.1"/>
    <property type="molecule type" value="Genomic_DNA"/>
</dbReference>
<accession>A0ABW5CP30</accession>
<name>A0ABW5CP30_9HYPH</name>
<dbReference type="RefSeq" id="WP_209736546.1">
    <property type="nucleotide sequence ID" value="NZ_CP072611.1"/>
</dbReference>
<feature type="transmembrane region" description="Helical" evidence="1">
    <location>
        <begin position="12"/>
        <end position="31"/>
    </location>
</feature>
<keyword evidence="1" id="KW-0812">Transmembrane</keyword>
<gene>
    <name evidence="2" type="ORF">ACFSKQ_13845</name>
</gene>
<sequence length="212" mass="23052">MQRLEPPRPLDWALLGVAAAVGTCVLLLSRWDGGMLGENGPVEIAQLAFLALASVFFLRGGLRLPEWGGLSALSLAALSMLFFVREVPRCTSPYYEFGPCIDNGYKDTIYLLVVVAVIGWSLLNRGVRPARFGRAQFGQLPAFIVKLAPLLILVPLIGISQLGDKWNLPGLEEALELVGYMVVTFFGLLAAQAGDRQAAWSSRHMRLGRAPS</sequence>
<evidence type="ECO:0008006" key="4">
    <source>
        <dbReference type="Google" id="ProtNLM"/>
    </source>
</evidence>
<feature type="transmembrane region" description="Helical" evidence="1">
    <location>
        <begin position="104"/>
        <end position="123"/>
    </location>
</feature>
<feature type="transmembrane region" description="Helical" evidence="1">
    <location>
        <begin position="143"/>
        <end position="162"/>
    </location>
</feature>
<keyword evidence="1" id="KW-0472">Membrane</keyword>
<evidence type="ECO:0000313" key="3">
    <source>
        <dbReference type="Proteomes" id="UP001597371"/>
    </source>
</evidence>